<feature type="binding site" evidence="10">
    <location>
        <position position="211"/>
    </location>
    <ligand>
        <name>UDP-N-acetyl-alpha-D-glucosamine</name>
        <dbReference type="ChEBI" id="CHEBI:57705"/>
    </ligand>
</feature>
<name>A0A087AR66_9BIFI</name>
<keyword evidence="5 10" id="KW-0133">Cell shape</keyword>
<keyword evidence="7 10" id="KW-0472">Membrane</keyword>
<dbReference type="RefSeq" id="WP_033507574.1">
    <property type="nucleotide sequence ID" value="NZ_JGYX01000002.1"/>
</dbReference>
<evidence type="ECO:0000313" key="13">
    <source>
        <dbReference type="EMBL" id="KFI61266.1"/>
    </source>
</evidence>
<dbReference type="GO" id="GO:0050511">
    <property type="term" value="F:undecaprenyldiphospho-muramoylpentapeptide beta-N-acetylglucosaminyltransferase activity"/>
    <property type="evidence" value="ECO:0007669"/>
    <property type="project" value="UniProtKB-UniRule"/>
</dbReference>
<keyword evidence="3 10" id="KW-0328">Glycosyltransferase</keyword>
<dbReference type="PANTHER" id="PTHR21015">
    <property type="entry name" value="UDP-N-ACETYLGLUCOSAMINE--N-ACETYLMURAMYL-(PENTAPEPTIDE) PYROPHOSPHORYL-UNDECAPRENOL N-ACETYLGLUCOSAMINE TRANSFERASE 1"/>
    <property type="match status" value="1"/>
</dbReference>
<keyword evidence="2 10" id="KW-0132">Cell division</keyword>
<feature type="domain" description="Glycosyltransferase family 28 N-terminal" evidence="11">
    <location>
        <begin position="8"/>
        <end position="146"/>
    </location>
</feature>
<evidence type="ECO:0000259" key="11">
    <source>
        <dbReference type="Pfam" id="PF03033"/>
    </source>
</evidence>
<evidence type="ECO:0000256" key="9">
    <source>
        <dbReference type="ARBA" id="ARBA00023316"/>
    </source>
</evidence>
<feature type="binding site" evidence="10">
    <location>
        <position position="171"/>
    </location>
    <ligand>
        <name>UDP-N-acetyl-alpha-D-glucosamine</name>
        <dbReference type="ChEBI" id="CHEBI:57705"/>
    </ligand>
</feature>
<dbReference type="InterPro" id="IPR006009">
    <property type="entry name" value="GlcNAc_MurG"/>
</dbReference>
<keyword evidence="14" id="KW-1185">Reference proteome</keyword>
<sequence length="394" mass="41718">MSNRMHRIVLAGGGTAGHVNPLLAVANAIRAKDPSADIAVIGTAVGLERDLVPQAGFELETIEKVPFPRRPNMAALRFPMAWKRETARTRQILERHQAQVVVGFGGYASAPVYASAHVMRIPILIHEQNARAGMANKLGARWADYIGTAYEGTGLKARRDAVIERVGLPLRPAIAQLCERLESDREGARRQAAEQLGLDANRPVVVVTGGSLGAANINRAVAASASSLLQHAQIVHLTGNGKADEVHELVSVSAGDAAVTGLDASHAGDGDYHVAEYLERIDLAFACADLVICRSGAGTVSELTALGLPAIYVPLPIGNGEQRFNAQPVVQSGGGMMVADREFTKEWVIDHVPGLLADSGRLSGFAEAAWRYGIRDAAEAMACRVLAAAERQAA</sequence>
<dbReference type="NCBIfam" id="TIGR01133">
    <property type="entry name" value="murG"/>
    <property type="match status" value="1"/>
</dbReference>
<evidence type="ECO:0000256" key="8">
    <source>
        <dbReference type="ARBA" id="ARBA00023306"/>
    </source>
</evidence>
<comment type="caution">
    <text evidence="13">The sequence shown here is derived from an EMBL/GenBank/DDBJ whole genome shotgun (WGS) entry which is preliminary data.</text>
</comment>
<evidence type="ECO:0000256" key="7">
    <source>
        <dbReference type="ARBA" id="ARBA00023136"/>
    </source>
</evidence>
<dbReference type="EC" id="2.4.1.227" evidence="10"/>
<dbReference type="HAMAP" id="MF_00033">
    <property type="entry name" value="MurG"/>
    <property type="match status" value="1"/>
</dbReference>
<evidence type="ECO:0000256" key="10">
    <source>
        <dbReference type="HAMAP-Rule" id="MF_00033"/>
    </source>
</evidence>
<dbReference type="PANTHER" id="PTHR21015:SF22">
    <property type="entry name" value="GLYCOSYLTRANSFERASE"/>
    <property type="match status" value="1"/>
</dbReference>
<dbReference type="InterPro" id="IPR007235">
    <property type="entry name" value="Glyco_trans_28_C"/>
</dbReference>
<organism evidence="13 14">
    <name type="scientific">Bifidobacterium pullorum subsp. gallinarum</name>
    <dbReference type="NCBI Taxonomy" id="78344"/>
    <lineage>
        <taxon>Bacteria</taxon>
        <taxon>Bacillati</taxon>
        <taxon>Actinomycetota</taxon>
        <taxon>Actinomycetes</taxon>
        <taxon>Bifidobacteriales</taxon>
        <taxon>Bifidobacteriaceae</taxon>
        <taxon>Bifidobacterium</taxon>
    </lineage>
</organism>
<evidence type="ECO:0000256" key="6">
    <source>
        <dbReference type="ARBA" id="ARBA00022984"/>
    </source>
</evidence>
<feature type="binding site" evidence="10">
    <location>
        <position position="129"/>
    </location>
    <ligand>
        <name>UDP-N-acetyl-alpha-D-glucosamine</name>
        <dbReference type="ChEBI" id="CHEBI:57705"/>
    </ligand>
</feature>
<feature type="binding site" evidence="10">
    <location>
        <position position="322"/>
    </location>
    <ligand>
        <name>UDP-N-acetyl-alpha-D-glucosamine</name>
        <dbReference type="ChEBI" id="CHEBI:57705"/>
    </ligand>
</feature>
<dbReference type="Gene3D" id="3.40.50.2000">
    <property type="entry name" value="Glycogen Phosphorylase B"/>
    <property type="match status" value="2"/>
</dbReference>
<dbReference type="AlphaFoldDB" id="A0A087AR66"/>
<protein>
    <recommendedName>
        <fullName evidence="10">UDP-N-acetylglucosamine--N-acetylmuramyl-(pentapeptide) pyrophosphoryl-undecaprenol N-acetylglucosamine transferase</fullName>
        <ecNumber evidence="10">2.4.1.227</ecNumber>
    </recommendedName>
    <alternativeName>
        <fullName evidence="10">Undecaprenyl-PP-MurNAc-pentapeptide-UDPGlcNAc GlcNAc transferase</fullName>
    </alternativeName>
</protein>
<evidence type="ECO:0000256" key="5">
    <source>
        <dbReference type="ARBA" id="ARBA00022960"/>
    </source>
</evidence>
<keyword evidence="6 10" id="KW-0573">Peptidoglycan synthesis</keyword>
<dbReference type="SUPFAM" id="SSF53756">
    <property type="entry name" value="UDP-Glycosyltransferase/glycogen phosphorylase"/>
    <property type="match status" value="1"/>
</dbReference>
<feature type="binding site" evidence="10">
    <location>
        <begin position="15"/>
        <end position="17"/>
    </location>
    <ligand>
        <name>UDP-N-acetyl-alpha-D-glucosamine</name>
        <dbReference type="ChEBI" id="CHEBI:57705"/>
    </ligand>
</feature>
<comment type="caution">
    <text evidence="10">Lacks conserved residue(s) required for the propagation of feature annotation.</text>
</comment>
<dbReference type="GO" id="GO:0005886">
    <property type="term" value="C:plasma membrane"/>
    <property type="evidence" value="ECO:0007669"/>
    <property type="project" value="UniProtKB-SubCell"/>
</dbReference>
<accession>A0A087AR66</accession>
<gene>
    <name evidence="10" type="primary">murG</name>
    <name evidence="13" type="ORF">BIGA_0702</name>
</gene>
<evidence type="ECO:0000256" key="4">
    <source>
        <dbReference type="ARBA" id="ARBA00022679"/>
    </source>
</evidence>
<dbReference type="Pfam" id="PF04101">
    <property type="entry name" value="Glyco_tran_28_C"/>
    <property type="match status" value="1"/>
</dbReference>
<comment type="function">
    <text evidence="10">Cell wall formation. Catalyzes the transfer of a GlcNAc subunit on undecaprenyl-pyrophosphoryl-MurNAc-pentapeptide (lipid intermediate I) to form undecaprenyl-pyrophosphoryl-MurNAc-(pentapeptide)GlcNAc (lipid intermediate II).</text>
</comment>
<dbReference type="GO" id="GO:0071555">
    <property type="term" value="P:cell wall organization"/>
    <property type="evidence" value="ECO:0007669"/>
    <property type="project" value="UniProtKB-KW"/>
</dbReference>
<comment type="catalytic activity">
    <reaction evidence="10">
        <text>di-trans,octa-cis-undecaprenyl diphospho-N-acetyl-alpha-D-muramoyl-L-alanyl-D-glutamyl-meso-2,6-diaminopimeloyl-D-alanyl-D-alanine + UDP-N-acetyl-alpha-D-glucosamine = di-trans,octa-cis-undecaprenyl diphospho-[N-acetyl-alpha-D-glucosaminyl-(1-&gt;4)]-N-acetyl-alpha-D-muramoyl-L-alanyl-D-glutamyl-meso-2,6-diaminopimeloyl-D-alanyl-D-alanine + UDP + H(+)</text>
        <dbReference type="Rhea" id="RHEA:31227"/>
        <dbReference type="ChEBI" id="CHEBI:15378"/>
        <dbReference type="ChEBI" id="CHEBI:57705"/>
        <dbReference type="ChEBI" id="CHEBI:58223"/>
        <dbReference type="ChEBI" id="CHEBI:61387"/>
        <dbReference type="ChEBI" id="CHEBI:61388"/>
        <dbReference type="EC" id="2.4.1.227"/>
    </reaction>
</comment>
<dbReference type="InterPro" id="IPR004276">
    <property type="entry name" value="GlycoTrans_28_N"/>
</dbReference>
<dbReference type="GO" id="GO:0009252">
    <property type="term" value="P:peptidoglycan biosynthetic process"/>
    <property type="evidence" value="ECO:0007669"/>
    <property type="project" value="UniProtKB-UniRule"/>
</dbReference>
<evidence type="ECO:0000256" key="2">
    <source>
        <dbReference type="ARBA" id="ARBA00022618"/>
    </source>
</evidence>
<keyword evidence="9 10" id="KW-0961">Cell wall biogenesis/degradation</keyword>
<dbReference type="eggNOG" id="COG0707">
    <property type="taxonomic scope" value="Bacteria"/>
</dbReference>
<dbReference type="OrthoDB" id="9808936at2"/>
<dbReference type="GO" id="GO:0051301">
    <property type="term" value="P:cell division"/>
    <property type="evidence" value="ECO:0007669"/>
    <property type="project" value="UniProtKB-KW"/>
</dbReference>
<keyword evidence="1 10" id="KW-1003">Cell membrane</keyword>
<keyword evidence="4 10" id="KW-0808">Transferase</keyword>
<dbReference type="GO" id="GO:0005975">
    <property type="term" value="P:carbohydrate metabolic process"/>
    <property type="evidence" value="ECO:0007669"/>
    <property type="project" value="InterPro"/>
</dbReference>
<dbReference type="CDD" id="cd03785">
    <property type="entry name" value="GT28_MurG"/>
    <property type="match status" value="1"/>
</dbReference>
<proteinExistence type="inferred from homology"/>
<dbReference type="EMBL" id="JGYX01000002">
    <property type="protein sequence ID" value="KFI61266.1"/>
    <property type="molecule type" value="Genomic_DNA"/>
</dbReference>
<dbReference type="GO" id="GO:0051991">
    <property type="term" value="F:UDP-N-acetyl-D-glucosamine:N-acetylmuramoyl-L-alanyl-D-glutamyl-meso-2,6-diaminopimelyl-D-alanyl-D-alanine-diphosphoundecaprenol 4-beta-N-acetylglucosaminlytransferase activity"/>
    <property type="evidence" value="ECO:0007669"/>
    <property type="project" value="RHEA"/>
</dbReference>
<dbReference type="GO" id="GO:0008360">
    <property type="term" value="P:regulation of cell shape"/>
    <property type="evidence" value="ECO:0007669"/>
    <property type="project" value="UniProtKB-KW"/>
</dbReference>
<evidence type="ECO:0000256" key="3">
    <source>
        <dbReference type="ARBA" id="ARBA00022676"/>
    </source>
</evidence>
<comment type="subcellular location">
    <subcellularLocation>
        <location evidence="10">Cell membrane</location>
        <topology evidence="10">Peripheral membrane protein</topology>
        <orientation evidence="10">Cytoplasmic side</orientation>
    </subcellularLocation>
</comment>
<comment type="similarity">
    <text evidence="10">Belongs to the glycosyltransferase 28 family. MurG subfamily.</text>
</comment>
<reference evidence="13 14" key="1">
    <citation type="submission" date="2014-03" db="EMBL/GenBank/DDBJ databases">
        <title>Genomics of Bifidobacteria.</title>
        <authorList>
            <person name="Ventura M."/>
            <person name="Milani C."/>
            <person name="Lugli G.A."/>
        </authorList>
    </citation>
    <scope>NUCLEOTIDE SEQUENCE [LARGE SCALE GENOMIC DNA]</scope>
    <source>
        <strain evidence="13 14">LMG 11586</strain>
    </source>
</reference>
<keyword evidence="8 10" id="KW-0131">Cell cycle</keyword>
<dbReference type="Pfam" id="PF03033">
    <property type="entry name" value="Glyco_transf_28"/>
    <property type="match status" value="1"/>
</dbReference>
<comment type="pathway">
    <text evidence="10">Cell wall biogenesis; peptidoglycan biosynthesis.</text>
</comment>
<evidence type="ECO:0000313" key="14">
    <source>
        <dbReference type="Proteomes" id="UP000029046"/>
    </source>
</evidence>
<evidence type="ECO:0000259" key="12">
    <source>
        <dbReference type="Pfam" id="PF04101"/>
    </source>
</evidence>
<feature type="domain" description="Glycosyl transferase family 28 C-terminal" evidence="12">
    <location>
        <begin position="204"/>
        <end position="362"/>
    </location>
</feature>
<dbReference type="Proteomes" id="UP000029046">
    <property type="component" value="Unassembled WGS sequence"/>
</dbReference>
<evidence type="ECO:0000256" key="1">
    <source>
        <dbReference type="ARBA" id="ARBA00022475"/>
    </source>
</evidence>
<dbReference type="UniPathway" id="UPA00219"/>